<dbReference type="GO" id="GO:0016491">
    <property type="term" value="F:oxidoreductase activity"/>
    <property type="evidence" value="ECO:0007669"/>
    <property type="project" value="InterPro"/>
</dbReference>
<dbReference type="InterPro" id="IPR035901">
    <property type="entry name" value="GIY-YIG_endonuc_sf"/>
</dbReference>
<keyword evidence="5" id="KW-0496">Mitochondrion</keyword>
<dbReference type="GO" id="GO:0004519">
    <property type="term" value="F:endonuclease activity"/>
    <property type="evidence" value="ECO:0007669"/>
    <property type="project" value="InterPro"/>
</dbReference>
<dbReference type="NCBIfam" id="TIGR01453">
    <property type="entry name" value="grpIintron_endo"/>
    <property type="match status" value="1"/>
</dbReference>
<dbReference type="GO" id="GO:0006122">
    <property type="term" value="P:mitochondrial electron transport, ubiquinol to cytochrome c"/>
    <property type="evidence" value="ECO:0007669"/>
    <property type="project" value="TreeGrafter"/>
</dbReference>
<sequence length="422" mass="48099">MRFLKSNKLRSIINSYIVDSPQPSNISYMWNFGSLLATCLGIQIVTGVILAMHYTPNVDLAFISVEHIMRDVNYGWMIRYLHANTASFFFIFVYLHIGRGMYYGSYKSPRILPWSIGVIILVLMMGTAFLGYLYYSLKWLEITNNTSLIMSSIFLPFTPSLKLQNILAKNKMSPVGRWENLDLPGSKKRVQTAVKDIGGIYAIINLVTGDMYIGSAVTGRIGNRFHKHLYGGTGSIITYAAVLKYGLSNFAFVVLEFTEEHPNDRMNNNLLMREDYYLSTLKPIYNIAPKAGNTLGVKHSNETKAKMKINYSSERREAIRALNRGKSLSSVTVEKMRQSALNRSLMSQETRDKISLKIGKFYLINRVDNTDFLSPEDLMVQSLELHTIKNVRNFLNCDEKTVSRALKKDGIIKKIWQIKVKD</sequence>
<evidence type="ECO:0000313" key="6">
    <source>
        <dbReference type="Proteomes" id="UP000006757"/>
    </source>
</evidence>
<dbReference type="HOGENOM" id="CLU_634562_0_0_1"/>
<dbReference type="STRING" id="1220162.K1W5Y4"/>
<evidence type="ECO:0000256" key="2">
    <source>
        <dbReference type="SAM" id="Phobius"/>
    </source>
</evidence>
<dbReference type="InterPro" id="IPR027387">
    <property type="entry name" value="Cytb/b6-like_sf"/>
</dbReference>
<dbReference type="PROSITE" id="PS50164">
    <property type="entry name" value="GIY_YIG"/>
    <property type="match status" value="1"/>
</dbReference>
<keyword evidence="2" id="KW-0812">Transmembrane</keyword>
<dbReference type="GO" id="GO:0003677">
    <property type="term" value="F:DNA binding"/>
    <property type="evidence" value="ECO:0007669"/>
    <property type="project" value="InterPro"/>
</dbReference>
<feature type="domain" description="GIY-YIG" evidence="3">
    <location>
        <begin position="196"/>
        <end position="287"/>
    </location>
</feature>
<feature type="transmembrane region" description="Helical" evidence="2">
    <location>
        <begin position="147"/>
        <end position="168"/>
    </location>
</feature>
<dbReference type="PANTHER" id="PTHR19271">
    <property type="entry name" value="CYTOCHROME B"/>
    <property type="match status" value="1"/>
</dbReference>
<dbReference type="InterPro" id="IPR006350">
    <property type="entry name" value="Intron_endoG1"/>
</dbReference>
<dbReference type="GO" id="GO:0008121">
    <property type="term" value="F:quinol-cytochrome-c reductase activity"/>
    <property type="evidence" value="ECO:0007669"/>
    <property type="project" value="TreeGrafter"/>
</dbReference>
<dbReference type="SMART" id="SM00496">
    <property type="entry name" value="IENR2"/>
    <property type="match status" value="2"/>
</dbReference>
<evidence type="ECO:0000259" key="4">
    <source>
        <dbReference type="PROSITE" id="PS51002"/>
    </source>
</evidence>
<dbReference type="PROSITE" id="PS51002">
    <property type="entry name" value="CYTB_NTER"/>
    <property type="match status" value="1"/>
</dbReference>
<feature type="transmembrane region" description="Helical" evidence="2">
    <location>
        <begin position="74"/>
        <end position="95"/>
    </location>
</feature>
<dbReference type="EMBL" id="AMBO01000420">
    <property type="protein sequence ID" value="EKC97173.1"/>
    <property type="molecule type" value="Genomic_DNA"/>
</dbReference>
<feature type="transmembrane region" description="Helical" evidence="2">
    <location>
        <begin position="116"/>
        <end position="135"/>
    </location>
</feature>
<accession>K1W5Y4</accession>
<dbReference type="InterPro" id="IPR005797">
    <property type="entry name" value="Cyt_b/b6_N"/>
</dbReference>
<dbReference type="eggNOG" id="KOG4663">
    <property type="taxonomic scope" value="Eukaryota"/>
</dbReference>
<reference evidence="5 6" key="1">
    <citation type="journal article" date="2012" name="Eukaryot. Cell">
        <title>Genome sequence of the Trichosporon asahii environmental strain CBS 8904.</title>
        <authorList>
            <person name="Yang R.Y."/>
            <person name="Li H.T."/>
            <person name="Zhu H."/>
            <person name="Zhou G.P."/>
            <person name="Wang M."/>
            <person name="Wang L."/>
        </authorList>
    </citation>
    <scope>NUCLEOTIDE SEQUENCE [LARGE SCALE GENOMIC DNA]</scope>
    <source>
        <strain evidence="5 6">CBS 8904</strain>
    </source>
</reference>
<dbReference type="CDD" id="cd00284">
    <property type="entry name" value="Cytochrome_b_N"/>
    <property type="match status" value="1"/>
</dbReference>
<dbReference type="GO" id="GO:0005739">
    <property type="term" value="C:mitochondrion"/>
    <property type="evidence" value="ECO:0007669"/>
    <property type="project" value="GOC"/>
</dbReference>
<evidence type="ECO:0000313" key="5">
    <source>
        <dbReference type="EMBL" id="EKC97173.1"/>
    </source>
</evidence>
<dbReference type="PANTHER" id="PTHR19271:SF16">
    <property type="entry name" value="CYTOCHROME B"/>
    <property type="match status" value="1"/>
</dbReference>
<dbReference type="AlphaFoldDB" id="K1W5Y4"/>
<name>K1W5Y4_TRIAC</name>
<evidence type="ECO:0000256" key="1">
    <source>
        <dbReference type="ARBA" id="ARBA00010045"/>
    </source>
</evidence>
<dbReference type="InterPro" id="IPR016174">
    <property type="entry name" value="Di-haem_cyt_TM"/>
</dbReference>
<gene>
    <name evidence="5" type="ORF">A1Q2_08510</name>
</gene>
<comment type="caution">
    <text evidence="5">The sequence shown here is derived from an EMBL/GenBank/DDBJ whole genome shotgun (WGS) entry which is preliminary data.</text>
</comment>
<dbReference type="Proteomes" id="UP000006757">
    <property type="component" value="Mitochondrion MT"/>
</dbReference>
<dbReference type="GO" id="GO:0016020">
    <property type="term" value="C:membrane"/>
    <property type="evidence" value="ECO:0007669"/>
    <property type="project" value="InterPro"/>
</dbReference>
<proteinExistence type="predicted"/>
<comment type="similarity">
    <text evidence="1">To endonucleases of group I introns of fungi and phage.</text>
</comment>
<dbReference type="Pfam" id="PF00033">
    <property type="entry name" value="Cytochrome_B"/>
    <property type="match status" value="1"/>
</dbReference>
<dbReference type="Gene3D" id="3.40.1440.10">
    <property type="entry name" value="GIY-YIG endonuclease"/>
    <property type="match status" value="1"/>
</dbReference>
<keyword evidence="2" id="KW-0472">Membrane</keyword>
<keyword evidence="2" id="KW-1133">Transmembrane helix</keyword>
<feature type="domain" description="Cytochrome b/b6 N-terminal region profile" evidence="4">
    <location>
        <begin position="1"/>
        <end position="264"/>
    </location>
</feature>
<dbReference type="InterPro" id="IPR048259">
    <property type="entry name" value="Cytochrome_b_N_euk/bac"/>
</dbReference>
<dbReference type="SUPFAM" id="SSF82771">
    <property type="entry name" value="GIY-YIG endonuclease"/>
    <property type="match status" value="1"/>
</dbReference>
<dbReference type="SMART" id="SM00465">
    <property type="entry name" value="GIYc"/>
    <property type="match status" value="1"/>
</dbReference>
<keyword evidence="6" id="KW-1185">Reference proteome</keyword>
<dbReference type="CDD" id="cd10445">
    <property type="entry name" value="GIY-YIG_bI1_like"/>
    <property type="match status" value="1"/>
</dbReference>
<organism evidence="5 6">
    <name type="scientific">Trichosporon asahii var. asahii (strain CBS 8904)</name>
    <name type="common">Yeast</name>
    <dbReference type="NCBI Taxonomy" id="1220162"/>
    <lineage>
        <taxon>Eukaryota</taxon>
        <taxon>Fungi</taxon>
        <taxon>Dikarya</taxon>
        <taxon>Basidiomycota</taxon>
        <taxon>Agaricomycotina</taxon>
        <taxon>Tremellomycetes</taxon>
        <taxon>Trichosporonales</taxon>
        <taxon>Trichosporonaceae</taxon>
        <taxon>Trichosporon</taxon>
    </lineage>
</organism>
<evidence type="ECO:0008006" key="7">
    <source>
        <dbReference type="Google" id="ProtNLM"/>
    </source>
</evidence>
<geneLocation type="mitochondrion" evidence="5"/>
<dbReference type="Gene3D" id="1.20.810.10">
    <property type="entry name" value="Cytochrome Bc1 Complex, Chain C"/>
    <property type="match status" value="1"/>
</dbReference>
<feature type="transmembrane region" description="Helical" evidence="2">
    <location>
        <begin position="32"/>
        <end position="54"/>
    </location>
</feature>
<dbReference type="SUPFAM" id="SSF81342">
    <property type="entry name" value="Transmembrane di-heme cytochromes"/>
    <property type="match status" value="1"/>
</dbReference>
<evidence type="ECO:0000259" key="3">
    <source>
        <dbReference type="PROSITE" id="PS50164"/>
    </source>
</evidence>
<dbReference type="InterPro" id="IPR000305">
    <property type="entry name" value="GIY-YIG_endonuc"/>
</dbReference>
<protein>
    <recommendedName>
        <fullName evidence="7">GIY-YIG domain-containing protein</fullName>
    </recommendedName>
</protein>
<dbReference type="InterPro" id="IPR003611">
    <property type="entry name" value="NUMOD3"/>
</dbReference>